<comment type="similarity">
    <text evidence="1">Belongs to the BPI/LBP/Plunc superfamily. BPI/LBP family.</text>
</comment>
<dbReference type="InterPro" id="IPR032942">
    <property type="entry name" value="BPI/LBP/Plunc"/>
</dbReference>
<dbReference type="InterPro" id="IPR001124">
    <property type="entry name" value="Lipid-bd_serum_glycop_C"/>
</dbReference>
<dbReference type="KEGG" id="crq:GCK72_013587"/>
<dbReference type="EMBL" id="WUAV01000004">
    <property type="protein sequence ID" value="KAF1757132.1"/>
    <property type="molecule type" value="Genomic_DNA"/>
</dbReference>
<dbReference type="SMART" id="SM00329">
    <property type="entry name" value="BPI2"/>
    <property type="match status" value="1"/>
</dbReference>
<dbReference type="PANTHER" id="PTHR10504:SF143">
    <property type="entry name" value="BPI2 DOMAIN-CONTAINING PROTEIN"/>
    <property type="match status" value="1"/>
</dbReference>
<dbReference type="CTD" id="9819109"/>
<evidence type="ECO:0000256" key="1">
    <source>
        <dbReference type="ARBA" id="ARBA00007292"/>
    </source>
</evidence>
<evidence type="ECO:0000259" key="4">
    <source>
        <dbReference type="SMART" id="SM00329"/>
    </source>
</evidence>
<dbReference type="AlphaFoldDB" id="A0A6A5GRZ6"/>
<evidence type="ECO:0000313" key="5">
    <source>
        <dbReference type="EMBL" id="KAF1757132.1"/>
    </source>
</evidence>
<dbReference type="Gene3D" id="3.15.20.10">
    <property type="entry name" value="Bactericidal permeability-increasing protein, domain 2"/>
    <property type="match status" value="1"/>
</dbReference>
<dbReference type="SUPFAM" id="SSF55394">
    <property type="entry name" value="Bactericidal permeability-increasing protein, BPI"/>
    <property type="match status" value="2"/>
</dbReference>
<comment type="caution">
    <text evidence="5">The sequence shown here is derived from an EMBL/GenBank/DDBJ whole genome shotgun (WGS) entry which is preliminary data.</text>
</comment>
<dbReference type="GeneID" id="9819109"/>
<evidence type="ECO:0000259" key="3">
    <source>
        <dbReference type="SMART" id="SM00328"/>
    </source>
</evidence>
<feature type="domain" description="Lipid-binding serum glycoprotein C-terminal" evidence="4">
    <location>
        <begin position="342"/>
        <end position="548"/>
    </location>
</feature>
<dbReference type="GO" id="GO:0005615">
    <property type="term" value="C:extracellular space"/>
    <property type="evidence" value="ECO:0007669"/>
    <property type="project" value="TreeGrafter"/>
</dbReference>
<gene>
    <name evidence="5" type="ORF">GCK72_013587</name>
</gene>
<keyword evidence="2" id="KW-1015">Disulfide bond</keyword>
<protein>
    <recommendedName>
        <fullName evidence="7">Lipid-binding serum glycoprotein C-terminal domain-containing protein</fullName>
    </recommendedName>
</protein>
<name>A0A6A5GRZ6_CAERE</name>
<proteinExistence type="inferred from homology"/>
<dbReference type="SMART" id="SM00328">
    <property type="entry name" value="BPI1"/>
    <property type="match status" value="1"/>
</dbReference>
<dbReference type="InterPro" id="IPR017942">
    <property type="entry name" value="Lipid-bd_serum_glycop_N"/>
</dbReference>
<accession>A0A6A5GRZ6</accession>
<sequence>MHFQILMTSCFNRPIISLFILLFFSLFISLINSIDSDTHVFHPLLAAPRTLPGVRVRILPRGLAYLNNIAANLLADQLPRLVIPDVEHILPSNQGIIYISRIHLSRFRRAEHHQLNSTAPNKISWTMQNMDIGLLGDLSGSVNIVVPLNLTGQVEILAQGLTFHLESSIEKGINGSAKVTSLSCLATIRDVTVTNHNGGLFGLAVSVFKQGVSDNVRHMLQSIICKKVRKYIDEDANEKLAEAQTSSKLGDALETNALKMISVGGDEKSRIDIASIFDSSLASKFFIDFRLKEHPICNENTVDLASWGEISYMGQGDTPFGPIDSSWPGKSPFKTNVVDSVTSKDSMIELVVSDFLPNSLLYHAYVQRFIKVLLTPRTKGVASFLRTTCEGSFCISDLAPQLAEQYPNSTVELAMSATRAPAVLFSEKNGGTISVSMGGLVVVFAVNGNHRRQVIVVDLDVVADAKLSIQGHNVSGSVELRKFELKRRTGTVDISDAEIDDIALLVSQLSENLLNGLLVNGMPIPLPHVLRIKDSHINVLSRRMHIQVDVDVDERRLSKLASQTFFKTPQFSDVNFSPLRRMVRPVPFLEGRQHLQQFNFNNWSTDNTRRIFR</sequence>
<dbReference type="RefSeq" id="XP_003103449.2">
    <property type="nucleotide sequence ID" value="XM_003103401.2"/>
</dbReference>
<dbReference type="GO" id="GO:0008289">
    <property type="term" value="F:lipid binding"/>
    <property type="evidence" value="ECO:0007669"/>
    <property type="project" value="InterPro"/>
</dbReference>
<reference evidence="5 6" key="1">
    <citation type="submission" date="2019-12" db="EMBL/GenBank/DDBJ databases">
        <title>Chromosome-level assembly of the Caenorhabditis remanei genome.</title>
        <authorList>
            <person name="Teterina A.A."/>
            <person name="Willis J.H."/>
            <person name="Phillips P.C."/>
        </authorList>
    </citation>
    <scope>NUCLEOTIDE SEQUENCE [LARGE SCALE GENOMIC DNA]</scope>
    <source>
        <strain evidence="5 6">PX506</strain>
        <tissue evidence="5">Whole organism</tissue>
    </source>
</reference>
<organism evidence="5 6">
    <name type="scientific">Caenorhabditis remanei</name>
    <name type="common">Caenorhabditis vulgaris</name>
    <dbReference type="NCBI Taxonomy" id="31234"/>
    <lineage>
        <taxon>Eukaryota</taxon>
        <taxon>Metazoa</taxon>
        <taxon>Ecdysozoa</taxon>
        <taxon>Nematoda</taxon>
        <taxon>Chromadorea</taxon>
        <taxon>Rhabditida</taxon>
        <taxon>Rhabditina</taxon>
        <taxon>Rhabditomorpha</taxon>
        <taxon>Rhabditoidea</taxon>
        <taxon>Rhabditidae</taxon>
        <taxon>Peloderinae</taxon>
        <taxon>Caenorhabditis</taxon>
    </lineage>
</organism>
<evidence type="ECO:0008006" key="7">
    <source>
        <dbReference type="Google" id="ProtNLM"/>
    </source>
</evidence>
<dbReference type="PANTHER" id="PTHR10504">
    <property type="entry name" value="BACTERICIDAL PERMEABILITY-INCREASING BPI PROTEIN-RELATED"/>
    <property type="match status" value="1"/>
</dbReference>
<feature type="domain" description="Lipid-binding serum glycoprotein N-terminal" evidence="3">
    <location>
        <begin position="57"/>
        <end position="290"/>
    </location>
</feature>
<evidence type="ECO:0000313" key="6">
    <source>
        <dbReference type="Proteomes" id="UP000483820"/>
    </source>
</evidence>
<dbReference type="Gene3D" id="3.15.10.10">
    <property type="entry name" value="Bactericidal permeability-increasing protein, domain 1"/>
    <property type="match status" value="1"/>
</dbReference>
<dbReference type="Proteomes" id="UP000483820">
    <property type="component" value="Chromosome IV"/>
</dbReference>
<dbReference type="InterPro" id="IPR017943">
    <property type="entry name" value="Bactericidal_perm-incr_a/b_dom"/>
</dbReference>
<dbReference type="Pfam" id="PF02886">
    <property type="entry name" value="LBP_BPI_CETP_C"/>
    <property type="match status" value="1"/>
</dbReference>
<evidence type="ECO:0000256" key="2">
    <source>
        <dbReference type="ARBA" id="ARBA00023157"/>
    </source>
</evidence>